<keyword evidence="3" id="KW-1185">Reference proteome</keyword>
<evidence type="ECO:0000313" key="3">
    <source>
        <dbReference type="Proteomes" id="UP000651482"/>
    </source>
</evidence>
<feature type="compositionally biased region" description="Basic and acidic residues" evidence="1">
    <location>
        <begin position="51"/>
        <end position="60"/>
    </location>
</feature>
<organism evidence="2 3">
    <name type="scientific">Yeguia hominis</name>
    <dbReference type="NCBI Taxonomy" id="2763662"/>
    <lineage>
        <taxon>Bacteria</taxon>
        <taxon>Bacillati</taxon>
        <taxon>Bacillota</taxon>
        <taxon>Clostridia</taxon>
        <taxon>Eubacteriales</taxon>
        <taxon>Yeguiaceae</taxon>
        <taxon>Yeguia</taxon>
    </lineage>
</organism>
<feature type="region of interest" description="Disordered" evidence="1">
    <location>
        <begin position="37"/>
        <end position="60"/>
    </location>
</feature>
<gene>
    <name evidence="2" type="ORF">IAG03_06760</name>
</gene>
<sequence>MIKKQKPNQHRGKHEKGYRIISIAATLQNMNKGFIPSDVTGSYTGMTQTSEKPEQDADDL</sequence>
<dbReference type="Proteomes" id="UP000651482">
    <property type="component" value="Unassembled WGS sequence"/>
</dbReference>
<comment type="caution">
    <text evidence="2">The sequence shown here is derived from an EMBL/GenBank/DDBJ whole genome shotgun (WGS) entry which is preliminary data.</text>
</comment>
<name>A0A926D9B9_9FIRM</name>
<dbReference type="EMBL" id="JACRSN010000008">
    <property type="protein sequence ID" value="MBC8533709.1"/>
    <property type="molecule type" value="Genomic_DNA"/>
</dbReference>
<dbReference type="RefSeq" id="WP_249319330.1">
    <property type="nucleotide sequence ID" value="NZ_JACRSN010000008.1"/>
</dbReference>
<protein>
    <submittedName>
        <fullName evidence="2">Uncharacterized protein</fullName>
    </submittedName>
</protein>
<evidence type="ECO:0000256" key="1">
    <source>
        <dbReference type="SAM" id="MobiDB-lite"/>
    </source>
</evidence>
<feature type="compositionally biased region" description="Polar residues" evidence="1">
    <location>
        <begin position="39"/>
        <end position="50"/>
    </location>
</feature>
<dbReference type="AlphaFoldDB" id="A0A926D9B9"/>
<evidence type="ECO:0000313" key="2">
    <source>
        <dbReference type="EMBL" id="MBC8533709.1"/>
    </source>
</evidence>
<proteinExistence type="predicted"/>
<reference evidence="2" key="1">
    <citation type="submission" date="2020-08" db="EMBL/GenBank/DDBJ databases">
        <title>Genome public.</title>
        <authorList>
            <person name="Liu C."/>
            <person name="Sun Q."/>
        </authorList>
    </citation>
    <scope>NUCLEOTIDE SEQUENCE</scope>
    <source>
        <strain evidence="2">NSJ-40</strain>
    </source>
</reference>
<accession>A0A926D9B9</accession>